<evidence type="ECO:0000313" key="1">
    <source>
        <dbReference type="EMBL" id="CAF1702152.1"/>
    </source>
</evidence>
<protein>
    <submittedName>
        <fullName evidence="1">(rape) hypothetical protein</fullName>
    </submittedName>
</protein>
<organism evidence="1">
    <name type="scientific">Brassica napus</name>
    <name type="common">Rape</name>
    <dbReference type="NCBI Taxonomy" id="3708"/>
    <lineage>
        <taxon>Eukaryota</taxon>
        <taxon>Viridiplantae</taxon>
        <taxon>Streptophyta</taxon>
        <taxon>Embryophyta</taxon>
        <taxon>Tracheophyta</taxon>
        <taxon>Spermatophyta</taxon>
        <taxon>Magnoliopsida</taxon>
        <taxon>eudicotyledons</taxon>
        <taxon>Gunneridae</taxon>
        <taxon>Pentapetalae</taxon>
        <taxon>rosids</taxon>
        <taxon>malvids</taxon>
        <taxon>Brassicales</taxon>
        <taxon>Brassicaceae</taxon>
        <taxon>Brassiceae</taxon>
        <taxon>Brassica</taxon>
    </lineage>
</organism>
<dbReference type="AlphaFoldDB" id="A0A816I8Y8"/>
<dbReference type="EMBL" id="HG994367">
    <property type="protein sequence ID" value="CAF1702152.1"/>
    <property type="molecule type" value="Genomic_DNA"/>
</dbReference>
<gene>
    <name evidence="1" type="ORF">DARMORV10_C03P34480.1</name>
</gene>
<name>A0A816I8Y8_BRANA</name>
<sequence length="36" mass="4107">MACCLEQRLLNDGQGESLSLNRLLKNNNCKRIKKSD</sequence>
<reference evidence="1" key="1">
    <citation type="submission" date="2021-01" db="EMBL/GenBank/DDBJ databases">
        <authorList>
            <consortium name="Genoscope - CEA"/>
            <person name="William W."/>
        </authorList>
    </citation>
    <scope>NUCLEOTIDE SEQUENCE</scope>
</reference>
<proteinExistence type="predicted"/>
<accession>A0A816I8Y8</accession>
<dbReference type="Proteomes" id="UP001295469">
    <property type="component" value="Chromosome C03"/>
</dbReference>